<evidence type="ECO:0000313" key="7">
    <source>
        <dbReference type="EMBL" id="KAF9792692.1"/>
    </source>
</evidence>
<name>A0A9P6LCF5_9AGAM</name>
<gene>
    <name evidence="7" type="ORF">BJ322DRAFT_1152426</name>
</gene>
<evidence type="ECO:0000313" key="8">
    <source>
        <dbReference type="Proteomes" id="UP000736335"/>
    </source>
</evidence>
<dbReference type="InterPro" id="IPR008381">
    <property type="entry name" value="SDHAF3/Sdh7"/>
</dbReference>
<comment type="caution">
    <text evidence="7">The sequence shown here is derived from an EMBL/GenBank/DDBJ whole genome shotgun (WGS) entry which is preliminary data.</text>
</comment>
<dbReference type="Pfam" id="PF13233">
    <property type="entry name" value="Complex1_LYR_2"/>
    <property type="match status" value="1"/>
</dbReference>
<comment type="similarity">
    <text evidence="2 6">Belongs to the complex I LYR family. SDHAF3 subfamily.</text>
</comment>
<protein>
    <recommendedName>
        <fullName evidence="6">Succinate dehydrogenase assembly factor 3</fullName>
        <shortName evidence="6">SDH assembly factor 3</shortName>
        <shortName evidence="6">SDHAF3</shortName>
    </recommendedName>
</protein>
<reference evidence="7" key="2">
    <citation type="submission" date="2020-11" db="EMBL/GenBank/DDBJ databases">
        <authorList>
            <consortium name="DOE Joint Genome Institute"/>
            <person name="Kuo A."/>
            <person name="Miyauchi S."/>
            <person name="Kiss E."/>
            <person name="Drula E."/>
            <person name="Kohler A."/>
            <person name="Sanchez-Garcia M."/>
            <person name="Andreopoulos B."/>
            <person name="Barry K.W."/>
            <person name="Bonito G."/>
            <person name="Buee M."/>
            <person name="Carver A."/>
            <person name="Chen C."/>
            <person name="Cichocki N."/>
            <person name="Clum A."/>
            <person name="Culley D."/>
            <person name="Crous P.W."/>
            <person name="Fauchery L."/>
            <person name="Girlanda M."/>
            <person name="Hayes R."/>
            <person name="Keri Z."/>
            <person name="Labutti K."/>
            <person name="Lipzen A."/>
            <person name="Lombard V."/>
            <person name="Magnuson J."/>
            <person name="Maillard F."/>
            <person name="Morin E."/>
            <person name="Murat C."/>
            <person name="Nolan M."/>
            <person name="Ohm R."/>
            <person name="Pangilinan J."/>
            <person name="Pereira M."/>
            <person name="Perotto S."/>
            <person name="Peter M."/>
            <person name="Riley R."/>
            <person name="Sitrit Y."/>
            <person name="Stielow B."/>
            <person name="Szollosi G."/>
            <person name="Zifcakova L."/>
            <person name="Stursova M."/>
            <person name="Spatafora J.W."/>
            <person name="Tedersoo L."/>
            <person name="Vaario L.-M."/>
            <person name="Yamada A."/>
            <person name="Yan M."/>
            <person name="Wang P."/>
            <person name="Xu J."/>
            <person name="Bruns T."/>
            <person name="Baldrian P."/>
            <person name="Vilgalys R."/>
            <person name="Henrissat B."/>
            <person name="Grigoriev I.V."/>
            <person name="Hibbett D."/>
            <person name="Nagy L.G."/>
            <person name="Martin F.M."/>
        </authorList>
    </citation>
    <scope>NUCLEOTIDE SEQUENCE</scope>
    <source>
        <strain evidence="7">UH-Tt-Lm1</strain>
    </source>
</reference>
<proteinExistence type="inferred from homology"/>
<reference evidence="7" key="1">
    <citation type="journal article" date="2020" name="Nat. Commun.">
        <title>Large-scale genome sequencing of mycorrhizal fungi provides insights into the early evolution of symbiotic traits.</title>
        <authorList>
            <person name="Miyauchi S."/>
            <person name="Kiss E."/>
            <person name="Kuo A."/>
            <person name="Drula E."/>
            <person name="Kohler A."/>
            <person name="Sanchez-Garcia M."/>
            <person name="Morin E."/>
            <person name="Andreopoulos B."/>
            <person name="Barry K.W."/>
            <person name="Bonito G."/>
            <person name="Buee M."/>
            <person name="Carver A."/>
            <person name="Chen C."/>
            <person name="Cichocki N."/>
            <person name="Clum A."/>
            <person name="Culley D."/>
            <person name="Crous P.W."/>
            <person name="Fauchery L."/>
            <person name="Girlanda M."/>
            <person name="Hayes R.D."/>
            <person name="Keri Z."/>
            <person name="LaButti K."/>
            <person name="Lipzen A."/>
            <person name="Lombard V."/>
            <person name="Magnuson J."/>
            <person name="Maillard F."/>
            <person name="Murat C."/>
            <person name="Nolan M."/>
            <person name="Ohm R.A."/>
            <person name="Pangilinan J."/>
            <person name="Pereira M.F."/>
            <person name="Perotto S."/>
            <person name="Peter M."/>
            <person name="Pfister S."/>
            <person name="Riley R."/>
            <person name="Sitrit Y."/>
            <person name="Stielow J.B."/>
            <person name="Szollosi G."/>
            <person name="Zifcakova L."/>
            <person name="Stursova M."/>
            <person name="Spatafora J.W."/>
            <person name="Tedersoo L."/>
            <person name="Vaario L.M."/>
            <person name="Yamada A."/>
            <person name="Yan M."/>
            <person name="Wang P."/>
            <person name="Xu J."/>
            <person name="Bruns T."/>
            <person name="Baldrian P."/>
            <person name="Vilgalys R."/>
            <person name="Dunand C."/>
            <person name="Henrissat B."/>
            <person name="Grigoriev I.V."/>
            <person name="Hibbett D."/>
            <person name="Nagy L.G."/>
            <person name="Martin F.M."/>
        </authorList>
    </citation>
    <scope>NUCLEOTIDE SEQUENCE</scope>
    <source>
        <strain evidence="7">UH-Tt-Lm1</strain>
    </source>
</reference>
<comment type="function">
    <text evidence="6">Plays an essential role in the assembly of succinate dehydrogenase (SDH), an enzyme complex (also referred to as respiratory complex II) that is a component of both the tricarboxylic acid (TCA) cycle and the mitochondrial electron transport chain, and which couples the oxidation of succinate to fumarate with the reduction of ubiquinone (coenzyme Q) to ubiquinol. Promotes maturation of the iron-sulfur protein subunit of the SDH catalytic dimer, protecting it from the deleterious effects of oxidants. May act together with SDHAF1.</text>
</comment>
<evidence type="ECO:0000256" key="3">
    <source>
        <dbReference type="ARBA" id="ARBA00022946"/>
    </source>
</evidence>
<evidence type="ECO:0000256" key="5">
    <source>
        <dbReference type="ARBA" id="ARBA00023186"/>
    </source>
</evidence>
<dbReference type="GO" id="GO:0034553">
    <property type="term" value="P:mitochondrial respiratory chain complex II assembly"/>
    <property type="evidence" value="ECO:0007669"/>
    <property type="project" value="UniProtKB-UniRule"/>
</dbReference>
<dbReference type="Proteomes" id="UP000736335">
    <property type="component" value="Unassembled WGS sequence"/>
</dbReference>
<dbReference type="CDD" id="cd20270">
    <property type="entry name" value="Complex1_LYR_SDHAF3_LYRM10"/>
    <property type="match status" value="1"/>
</dbReference>
<dbReference type="PANTHER" id="PTHR13137">
    <property type="entry name" value="DC11 ACN9 HOMOLOG"/>
    <property type="match status" value="1"/>
</dbReference>
<evidence type="ECO:0000256" key="1">
    <source>
        <dbReference type="ARBA" id="ARBA00004305"/>
    </source>
</evidence>
<dbReference type="OrthoDB" id="278329at2759"/>
<keyword evidence="5 6" id="KW-0143">Chaperone</keyword>
<keyword evidence="4 6" id="KW-0496">Mitochondrion</keyword>
<dbReference type="GO" id="GO:0006105">
    <property type="term" value="P:succinate metabolic process"/>
    <property type="evidence" value="ECO:0007669"/>
    <property type="project" value="TreeGrafter"/>
</dbReference>
<dbReference type="AlphaFoldDB" id="A0A9P6LCF5"/>
<dbReference type="EMBL" id="WIUZ02000001">
    <property type="protein sequence ID" value="KAF9792692.1"/>
    <property type="molecule type" value="Genomic_DNA"/>
</dbReference>
<accession>A0A9P6LCF5</accession>
<sequence length="148" mass="16930">MMMSTRTRLAKSVTTKPLNLRHASASLLPPIPLYRALLRAHRVLPFEMRSLGDGYVRSEFRRHKDVTNPVYIMGFLTQWKIYLDQLPAGADGHAYRGQRLDPTVFEKMSSEQLAQLYEVMHVTKDVWKPVEPATEGAQETLHSDPVKP</sequence>
<comment type="subcellular location">
    <subcellularLocation>
        <location evidence="1 6">Mitochondrion matrix</location>
    </subcellularLocation>
</comment>
<evidence type="ECO:0000256" key="6">
    <source>
        <dbReference type="RuleBase" id="RU368039"/>
    </source>
</evidence>
<dbReference type="GO" id="GO:0005759">
    <property type="term" value="C:mitochondrial matrix"/>
    <property type="evidence" value="ECO:0007669"/>
    <property type="project" value="UniProtKB-SubCell"/>
</dbReference>
<dbReference type="PANTHER" id="PTHR13137:SF6">
    <property type="entry name" value="SUCCINATE DEHYDROGENASE ASSEMBLY FACTOR 3, MITOCHONDRIAL"/>
    <property type="match status" value="1"/>
</dbReference>
<dbReference type="GO" id="GO:0005758">
    <property type="term" value="C:mitochondrial intermembrane space"/>
    <property type="evidence" value="ECO:0007669"/>
    <property type="project" value="TreeGrafter"/>
</dbReference>
<keyword evidence="3" id="KW-0809">Transit peptide</keyword>
<organism evidence="7 8">
    <name type="scientific">Thelephora terrestris</name>
    <dbReference type="NCBI Taxonomy" id="56493"/>
    <lineage>
        <taxon>Eukaryota</taxon>
        <taxon>Fungi</taxon>
        <taxon>Dikarya</taxon>
        <taxon>Basidiomycota</taxon>
        <taxon>Agaricomycotina</taxon>
        <taxon>Agaricomycetes</taxon>
        <taxon>Thelephorales</taxon>
        <taxon>Thelephoraceae</taxon>
        <taxon>Thelephora</taxon>
    </lineage>
</organism>
<evidence type="ECO:0000256" key="2">
    <source>
        <dbReference type="ARBA" id="ARBA00006020"/>
    </source>
</evidence>
<comment type="subunit">
    <text evidence="6">Interacts with the iron-sulfur protein subunit within the SDH catalytic dimer.</text>
</comment>
<evidence type="ECO:0000256" key="4">
    <source>
        <dbReference type="ARBA" id="ARBA00023128"/>
    </source>
</evidence>
<keyword evidence="8" id="KW-1185">Reference proteome</keyword>